<protein>
    <submittedName>
        <fullName evidence="7">Acetyl-CoA synthetase</fullName>
    </submittedName>
</protein>
<dbReference type="GO" id="GO:0004321">
    <property type="term" value="F:fatty-acyl-CoA synthase activity"/>
    <property type="evidence" value="ECO:0007669"/>
    <property type="project" value="TreeGrafter"/>
</dbReference>
<dbReference type="AlphaFoldDB" id="A0A830EFP1"/>
<dbReference type="Gene3D" id="3.40.50.12780">
    <property type="entry name" value="N-terminal domain of ligase-like"/>
    <property type="match status" value="1"/>
</dbReference>
<dbReference type="Proteomes" id="UP000657075">
    <property type="component" value="Unassembled WGS sequence"/>
</dbReference>
<dbReference type="SUPFAM" id="SSF56801">
    <property type="entry name" value="Acetyl-CoA synthetase-like"/>
    <property type="match status" value="1"/>
</dbReference>
<evidence type="ECO:0000259" key="5">
    <source>
        <dbReference type="Pfam" id="PF00501"/>
    </source>
</evidence>
<feature type="domain" description="AMP-dependent synthetase/ligase" evidence="5">
    <location>
        <begin position="51"/>
        <end position="421"/>
    </location>
</feature>
<evidence type="ECO:0000313" key="7">
    <source>
        <dbReference type="EMBL" id="GGI80697.1"/>
    </source>
</evidence>
<feature type="domain" description="AMP-binding enzyme C-terminal" evidence="6">
    <location>
        <begin position="471"/>
        <end position="549"/>
    </location>
</feature>
<keyword evidence="2" id="KW-0436">Ligase</keyword>
<reference evidence="7" key="1">
    <citation type="journal article" date="2014" name="Int. J. Syst. Evol. Microbiol.">
        <title>Complete genome sequence of Corynebacterium casei LMG S-19264T (=DSM 44701T), isolated from a smear-ripened cheese.</title>
        <authorList>
            <consortium name="US DOE Joint Genome Institute (JGI-PGF)"/>
            <person name="Walter F."/>
            <person name="Albersmeier A."/>
            <person name="Kalinowski J."/>
            <person name="Ruckert C."/>
        </authorList>
    </citation>
    <scope>NUCLEOTIDE SEQUENCE</scope>
    <source>
        <strain evidence="7">JCM 11219</strain>
    </source>
</reference>
<dbReference type="Pfam" id="PF00501">
    <property type="entry name" value="AMP-binding"/>
    <property type="match status" value="1"/>
</dbReference>
<evidence type="ECO:0000256" key="2">
    <source>
        <dbReference type="ARBA" id="ARBA00022598"/>
    </source>
</evidence>
<dbReference type="Pfam" id="PF13193">
    <property type="entry name" value="AMP-binding_C"/>
    <property type="match status" value="1"/>
</dbReference>
<dbReference type="EMBL" id="BMNM01000007">
    <property type="protein sequence ID" value="GGI80697.1"/>
    <property type="molecule type" value="Genomic_DNA"/>
</dbReference>
<keyword evidence="3" id="KW-0547">Nucleotide-binding</keyword>
<comment type="caution">
    <text evidence="7">The sequence shown here is derived from an EMBL/GenBank/DDBJ whole genome shotgun (WGS) entry which is preliminary data.</text>
</comment>
<dbReference type="CDD" id="cd05972">
    <property type="entry name" value="MACS_like"/>
    <property type="match status" value="1"/>
</dbReference>
<dbReference type="GO" id="GO:0005524">
    <property type="term" value="F:ATP binding"/>
    <property type="evidence" value="ECO:0007669"/>
    <property type="project" value="UniProtKB-KW"/>
</dbReference>
<proteinExistence type="inferred from homology"/>
<dbReference type="InterPro" id="IPR000873">
    <property type="entry name" value="AMP-dep_synth/lig_dom"/>
</dbReference>
<dbReference type="PANTHER" id="PTHR43605:SF10">
    <property type="entry name" value="ACYL-COA SYNTHETASE MEDIUM CHAIN FAMILY MEMBER 3"/>
    <property type="match status" value="1"/>
</dbReference>
<gene>
    <name evidence="7" type="primary">acs</name>
    <name evidence="7" type="ORF">GCM10007112_16910</name>
</gene>
<dbReference type="GO" id="GO:0006637">
    <property type="term" value="P:acyl-CoA metabolic process"/>
    <property type="evidence" value="ECO:0007669"/>
    <property type="project" value="TreeGrafter"/>
</dbReference>
<evidence type="ECO:0000313" key="8">
    <source>
        <dbReference type="Proteomes" id="UP000657075"/>
    </source>
</evidence>
<evidence type="ECO:0000256" key="3">
    <source>
        <dbReference type="ARBA" id="ARBA00022741"/>
    </source>
</evidence>
<comment type="similarity">
    <text evidence="1">Belongs to the ATP-dependent AMP-binding enzyme family.</text>
</comment>
<dbReference type="InterPro" id="IPR025110">
    <property type="entry name" value="AMP-bd_C"/>
</dbReference>
<dbReference type="Gene3D" id="3.30.300.30">
    <property type="match status" value="1"/>
</dbReference>
<evidence type="ECO:0000256" key="4">
    <source>
        <dbReference type="ARBA" id="ARBA00022840"/>
    </source>
</evidence>
<evidence type="ECO:0000259" key="6">
    <source>
        <dbReference type="Pfam" id="PF13193"/>
    </source>
</evidence>
<evidence type="ECO:0000256" key="1">
    <source>
        <dbReference type="ARBA" id="ARBA00006432"/>
    </source>
</evidence>
<dbReference type="InterPro" id="IPR051087">
    <property type="entry name" value="Mitochondrial_ACSM"/>
</dbReference>
<dbReference type="GO" id="GO:0006633">
    <property type="term" value="P:fatty acid biosynthetic process"/>
    <property type="evidence" value="ECO:0007669"/>
    <property type="project" value="TreeGrafter"/>
</dbReference>
<dbReference type="InterPro" id="IPR042099">
    <property type="entry name" value="ANL_N_sf"/>
</dbReference>
<reference evidence="7" key="2">
    <citation type="submission" date="2020-09" db="EMBL/GenBank/DDBJ databases">
        <authorList>
            <person name="Sun Q."/>
            <person name="Ohkuma M."/>
        </authorList>
    </citation>
    <scope>NUCLEOTIDE SEQUENCE</scope>
    <source>
        <strain evidence="7">JCM 11219</strain>
    </source>
</reference>
<name>A0A830EFP1_9CREN</name>
<dbReference type="PANTHER" id="PTHR43605">
    <property type="entry name" value="ACYL-COENZYME A SYNTHETASE"/>
    <property type="match status" value="1"/>
</dbReference>
<organism evidence="7 8">
    <name type="scientific">Vulcanisaeta souniana JCM 11219</name>
    <dbReference type="NCBI Taxonomy" id="1293586"/>
    <lineage>
        <taxon>Archaea</taxon>
        <taxon>Thermoproteota</taxon>
        <taxon>Thermoprotei</taxon>
        <taxon>Thermoproteales</taxon>
        <taxon>Thermoproteaceae</taxon>
        <taxon>Vulcanisaeta</taxon>
    </lineage>
</organism>
<sequence length="586" mass="66151">MKDMNSSTLNEFLRQRNLLLNAGSYEEAKSNFRWPPPDEFNWAVDYFDKYLAETSTNPALIYINDELFKSGDSRILSYHELRARSNKLANALSDLGISRGDVVMVMLNNRPELFESFLALMKIGAVISPATTLLLPSDIEDRASRAHFKAIIADPEVVSRIDQIKGNLEKLGVKYFITLSKPGPGWLNYYELTSGKPENFQGVKTKSDDLLLVYFTSGTTAKPKMVMHTQSSYPIGHLTTMYWVGAKPGYRHMNISSPGWAKWAWSTFFAAFNAGATTVVYDYSGRFSAANHLKILENYGVDTLCAPPTVWRMIILEDLTKYNLEKIKSFVSAGEPLNPEVIERVYKAAGKYIRDGYGQTETTLMVGNFPGMKIKPGSMGKPAPGYDIVLVDEDGNPVGTNRDGHITVRTSPRPIGLMVGYDDENKNREVFRLGLYFTGDVAFMNEEGYLYFVGRADDVFKSSDYRISPFELESDLLKHPAVAEAAVVPSPDLIRGFIPKAYIVLKPGYTPSKDLAYDVFKFIRLNIAPYKRPRAIEFVPELPKTISGKIRRVELRGLEREKRNKGIRGEHEYFEDDFPDIRQLKV</sequence>
<dbReference type="GO" id="GO:0016405">
    <property type="term" value="F:CoA-ligase activity"/>
    <property type="evidence" value="ECO:0007669"/>
    <property type="project" value="UniProtKB-ARBA"/>
</dbReference>
<keyword evidence="4" id="KW-0067">ATP-binding</keyword>
<dbReference type="InterPro" id="IPR045851">
    <property type="entry name" value="AMP-bd_C_sf"/>
</dbReference>
<dbReference type="GO" id="GO:0015645">
    <property type="term" value="F:fatty acid ligase activity"/>
    <property type="evidence" value="ECO:0007669"/>
    <property type="project" value="TreeGrafter"/>
</dbReference>
<accession>A0A830EFP1</accession>